<keyword evidence="2" id="KW-1133">Transmembrane helix</keyword>
<feature type="transmembrane region" description="Helical" evidence="2">
    <location>
        <begin position="268"/>
        <end position="292"/>
    </location>
</feature>
<keyword evidence="2" id="KW-0812">Transmembrane</keyword>
<evidence type="ECO:0000313" key="3">
    <source>
        <dbReference type="EMBL" id="MFB9785336.1"/>
    </source>
</evidence>
<feature type="compositionally biased region" description="Low complexity" evidence="1">
    <location>
        <begin position="561"/>
        <end position="571"/>
    </location>
</feature>
<keyword evidence="4" id="KW-1185">Reference proteome</keyword>
<dbReference type="EMBL" id="JBHMAS010000108">
    <property type="protein sequence ID" value="MFB9785336.1"/>
    <property type="molecule type" value="Genomic_DNA"/>
</dbReference>
<sequence>MSNPLVDFIDLADKYGTQVSRFGVDFSGSLLTQVWRAPTELIVMFVQLLLTYSIWIVDLIINQGLFLEVAGSVYQSLLDTIYQYVNPLFIAIIAVMILFTRMYIGDKVLTTEKNGGRISGFELNNSTLGGDEAFRKKITSQVMNSAVLLFIIIIAMANPFTLLVKVFSGITWFVGSLAPQSTGASPQVDGFLAPMLQVINFQTVLAPACGESWSATLAGGGNVSKLSCLTASEKAATTADHVTLTLAIVSILMAAGFIYFSWVILMRFSWMLCTMIVNVAVVPWQAAILMANPGNERKKLDAVKDRFLEAGKSLAWLIITVVVASAVPAALIRAVALTSMPAVVSMLISSGLFFLAGKFANKLIGRRFKRDKDGNRIEITDSGATGWNDFRKNGGMGKWLAVPFNEAQKASKAELAMSEAIINGTSETHSQSTTQKGSTVDQPVVDPVLDEAVKTVDLTTKQPAVILDSVAGKMLTSTAPIGIDTVTEVQPAAGPMSSAEFAAAATSALIAEANGHAETQIPGAKADAFTDPTSLTGGGDIGAGAVAGMAAATAAGAAAAGASGYPGSAGDDSGGRHHRNDGETPIGAAEAVAAAVALDPEAERRQTIANYLDAIEQISVDPDAVEDTSITTTITTRDVDTTAFHRVAKVYSDTAEPGEVDPISDGVVGRSGEFLSTVSNDVEWQEYKTLAKSMGMDIEPPPNESTEDRPNITFYSSTEDGKNEVRYRGRGGFGDAI</sequence>
<feature type="region of interest" description="Disordered" evidence="1">
    <location>
        <begin position="698"/>
        <end position="737"/>
    </location>
</feature>
<feature type="transmembrane region" description="Helical" evidence="2">
    <location>
        <begin position="146"/>
        <end position="167"/>
    </location>
</feature>
<dbReference type="RefSeq" id="WP_378377496.1">
    <property type="nucleotide sequence ID" value="NZ_JBHMAS010000108.1"/>
</dbReference>
<evidence type="ECO:0008006" key="5">
    <source>
        <dbReference type="Google" id="ProtNLM"/>
    </source>
</evidence>
<reference evidence="3 4" key="1">
    <citation type="submission" date="2024-09" db="EMBL/GenBank/DDBJ databases">
        <authorList>
            <person name="Sun Q."/>
            <person name="Mori K."/>
        </authorList>
    </citation>
    <scope>NUCLEOTIDE SEQUENCE [LARGE SCALE GENOMIC DNA]</scope>
    <source>
        <strain evidence="3 4">JCM 11411</strain>
    </source>
</reference>
<evidence type="ECO:0000256" key="2">
    <source>
        <dbReference type="SAM" id="Phobius"/>
    </source>
</evidence>
<proteinExistence type="predicted"/>
<feature type="transmembrane region" description="Helical" evidence="2">
    <location>
        <begin position="342"/>
        <end position="360"/>
    </location>
</feature>
<feature type="transmembrane region" description="Helical" evidence="2">
    <location>
        <begin position="41"/>
        <end position="61"/>
    </location>
</feature>
<gene>
    <name evidence="3" type="ORF">ACFFQ6_37165</name>
</gene>
<feature type="transmembrane region" description="Helical" evidence="2">
    <location>
        <begin position="81"/>
        <end position="104"/>
    </location>
</feature>
<evidence type="ECO:0000256" key="1">
    <source>
        <dbReference type="SAM" id="MobiDB-lite"/>
    </source>
</evidence>
<name>A0ABV5XSA1_9NOCA</name>
<feature type="region of interest" description="Disordered" evidence="1">
    <location>
        <begin position="561"/>
        <end position="582"/>
    </location>
</feature>
<keyword evidence="2" id="KW-0472">Membrane</keyword>
<feature type="transmembrane region" description="Helical" evidence="2">
    <location>
        <begin position="313"/>
        <end position="336"/>
    </location>
</feature>
<protein>
    <recommendedName>
        <fullName evidence="5">TrbL/VirB6 plasmid conjugal transfer protein</fullName>
    </recommendedName>
</protein>
<organism evidence="3 4">
    <name type="scientific">Rhodococcus baikonurensis</name>
    <dbReference type="NCBI Taxonomy" id="172041"/>
    <lineage>
        <taxon>Bacteria</taxon>
        <taxon>Bacillati</taxon>
        <taxon>Actinomycetota</taxon>
        <taxon>Actinomycetes</taxon>
        <taxon>Mycobacteriales</taxon>
        <taxon>Nocardiaceae</taxon>
        <taxon>Rhodococcus</taxon>
        <taxon>Rhodococcus erythropolis group</taxon>
    </lineage>
</organism>
<dbReference type="Proteomes" id="UP001589587">
    <property type="component" value="Unassembled WGS sequence"/>
</dbReference>
<accession>A0ABV5XSA1</accession>
<comment type="caution">
    <text evidence="3">The sequence shown here is derived from an EMBL/GenBank/DDBJ whole genome shotgun (WGS) entry which is preliminary data.</text>
</comment>
<feature type="transmembrane region" description="Helical" evidence="2">
    <location>
        <begin position="242"/>
        <end position="262"/>
    </location>
</feature>
<evidence type="ECO:0000313" key="4">
    <source>
        <dbReference type="Proteomes" id="UP001589587"/>
    </source>
</evidence>